<dbReference type="PANTHER" id="PTHR47080:SF1">
    <property type="entry name" value="CHROMOSOME 16 OPEN READING FRAME 96"/>
    <property type="match status" value="1"/>
</dbReference>
<dbReference type="InterPro" id="IPR032013">
    <property type="entry name" value="DUF4795"/>
</dbReference>
<dbReference type="OrthoDB" id="5981048at2759"/>
<dbReference type="Proteomes" id="UP000288216">
    <property type="component" value="Unassembled WGS sequence"/>
</dbReference>
<comment type="caution">
    <text evidence="4">The sequence shown here is derived from an EMBL/GenBank/DDBJ whole genome shotgun (WGS) entry which is preliminary data.</text>
</comment>
<gene>
    <name evidence="4" type="ORF">scyTo_0006432</name>
</gene>
<feature type="coiled-coil region" evidence="1">
    <location>
        <begin position="165"/>
        <end position="192"/>
    </location>
</feature>
<evidence type="ECO:0000256" key="2">
    <source>
        <dbReference type="SAM" id="MobiDB-lite"/>
    </source>
</evidence>
<dbReference type="PROSITE" id="PS50166">
    <property type="entry name" value="IMPORTIN_B_NT"/>
    <property type="match status" value="1"/>
</dbReference>
<dbReference type="AlphaFoldDB" id="A0A401PHW5"/>
<reference evidence="4 5" key="1">
    <citation type="journal article" date="2018" name="Nat. Ecol. Evol.">
        <title>Shark genomes provide insights into elasmobranch evolution and the origin of vertebrates.</title>
        <authorList>
            <person name="Hara Y"/>
            <person name="Yamaguchi K"/>
            <person name="Onimaru K"/>
            <person name="Kadota M"/>
            <person name="Koyanagi M"/>
            <person name="Keeley SD"/>
            <person name="Tatsumi K"/>
            <person name="Tanaka K"/>
            <person name="Motone F"/>
            <person name="Kageyama Y"/>
            <person name="Nozu R"/>
            <person name="Adachi N"/>
            <person name="Nishimura O"/>
            <person name="Nakagawa R"/>
            <person name="Tanegashima C"/>
            <person name="Kiyatake I"/>
            <person name="Matsumoto R"/>
            <person name="Murakumo K"/>
            <person name="Nishida K"/>
            <person name="Terakita A"/>
            <person name="Kuratani S"/>
            <person name="Sato K"/>
            <person name="Hyodo S Kuraku.S."/>
        </authorList>
    </citation>
    <scope>NUCLEOTIDE SEQUENCE [LARGE SCALE GENOMIC DNA]</scope>
</reference>
<evidence type="ECO:0000259" key="3">
    <source>
        <dbReference type="PROSITE" id="PS50166"/>
    </source>
</evidence>
<organism evidence="4 5">
    <name type="scientific">Scyliorhinus torazame</name>
    <name type="common">Cloudy catshark</name>
    <name type="synonym">Catulus torazame</name>
    <dbReference type="NCBI Taxonomy" id="75743"/>
    <lineage>
        <taxon>Eukaryota</taxon>
        <taxon>Metazoa</taxon>
        <taxon>Chordata</taxon>
        <taxon>Craniata</taxon>
        <taxon>Vertebrata</taxon>
        <taxon>Chondrichthyes</taxon>
        <taxon>Elasmobranchii</taxon>
        <taxon>Galeomorphii</taxon>
        <taxon>Galeoidea</taxon>
        <taxon>Carcharhiniformes</taxon>
        <taxon>Scyliorhinidae</taxon>
        <taxon>Scyliorhinus</taxon>
    </lineage>
</organism>
<evidence type="ECO:0000256" key="1">
    <source>
        <dbReference type="SAM" id="Coils"/>
    </source>
</evidence>
<protein>
    <recommendedName>
        <fullName evidence="3">Importin N-terminal domain-containing protein</fullName>
    </recommendedName>
</protein>
<name>A0A401PHW5_SCYTO</name>
<dbReference type="GO" id="GO:0006886">
    <property type="term" value="P:intracellular protein transport"/>
    <property type="evidence" value="ECO:0007669"/>
    <property type="project" value="InterPro"/>
</dbReference>
<feature type="coiled-coil region" evidence="1">
    <location>
        <begin position="266"/>
        <end position="293"/>
    </location>
</feature>
<evidence type="ECO:0000313" key="4">
    <source>
        <dbReference type="EMBL" id="GCB72701.1"/>
    </source>
</evidence>
<dbReference type="InterPro" id="IPR001494">
    <property type="entry name" value="Importin-beta_N"/>
</dbReference>
<accession>A0A401PHW5</accession>
<sequence length="698" mass="77937">MTHTFTLTELANLAIGTPEVGVCNFNALHALLHGILEQLHIGEAQKTVGEVENEFIKPQTPTSAAQEEGGGTAGRSPSRSPRSVENGRAVSLFHQLEEKVAKLQTVMESLSQLPSAPELLARSQAADQVPLRRFSTSTSSSTGPVKDMWQLMQVKKKVEANEEGVNKAMSTLQELMNAINQLTGTNETLRKELEKNSIMDLLGSIPDGKNLVEWSTLQTMLNKELEYDAKIHSLSDAVSSEEGGSESDRPIATQRLGPVLGALHQLSQLPSNHQVLKTRVDELEEELKHQVEEIDKKGLPDDLMMRLDLFDNGLQILQNETLQDRELIATLKRKLEEMEEDFESRLAILQADHDELQGIQEKLEVLEEKKVDKELLEMEINGKADKKALESKVSRTLLDATAQQLNAMMQELLNKVCAQEKDWQKVLEKLLCDMDCKLDRMELDPLKKQLEDRWKQLKKQLRSGPNIDADSAAGFRKQLITIAASALHSRARPTTAPELDSLKQQRSGPYNEYYENHMARNANRPCGGVHTVTGPVGRRNNRNLNLQTVYQYGDPNPMYRREEVELQGIDGVMYKGRLDPKLPIIHQIQDEEPLEKKGSGTKQHVPRPEAFPVTPRCVYCNQSCMPPRGVDVCHTQQRPLPQDLSNVCRCLGRGSVKVFCPAQNAAEDATRSATANCNAKPMACPTRVTESSCPNPPQ</sequence>
<keyword evidence="1" id="KW-0175">Coiled coil</keyword>
<dbReference type="EMBL" id="BFAA01002165">
    <property type="protein sequence ID" value="GCB72701.1"/>
    <property type="molecule type" value="Genomic_DNA"/>
</dbReference>
<proteinExistence type="predicted"/>
<dbReference type="GO" id="GO:0031267">
    <property type="term" value="F:small GTPase binding"/>
    <property type="evidence" value="ECO:0007669"/>
    <property type="project" value="InterPro"/>
</dbReference>
<evidence type="ECO:0000313" key="5">
    <source>
        <dbReference type="Proteomes" id="UP000288216"/>
    </source>
</evidence>
<keyword evidence="5" id="KW-1185">Reference proteome</keyword>
<dbReference type="OMA" id="QARMMEE"/>
<dbReference type="Pfam" id="PF16043">
    <property type="entry name" value="DUF4795"/>
    <property type="match status" value="1"/>
</dbReference>
<feature type="coiled-coil region" evidence="1">
    <location>
        <begin position="321"/>
        <end position="379"/>
    </location>
</feature>
<feature type="region of interest" description="Disordered" evidence="2">
    <location>
        <begin position="58"/>
        <end position="85"/>
    </location>
</feature>
<dbReference type="STRING" id="75743.A0A401PHW5"/>
<feature type="domain" description="Importin N-terminal" evidence="3">
    <location>
        <begin position="446"/>
        <end position="485"/>
    </location>
</feature>
<dbReference type="PANTHER" id="PTHR47080">
    <property type="entry name" value="CHROMOSOME 16 OPEN READING FRAME 96"/>
    <property type="match status" value="1"/>
</dbReference>